<name>A0A1G2CDJ3_9BACT</name>
<reference evidence="1 2" key="1">
    <citation type="journal article" date="2016" name="Nat. Commun.">
        <title>Thousands of microbial genomes shed light on interconnected biogeochemical processes in an aquifer system.</title>
        <authorList>
            <person name="Anantharaman K."/>
            <person name="Brown C.T."/>
            <person name="Hug L.A."/>
            <person name="Sharon I."/>
            <person name="Castelle C.J."/>
            <person name="Probst A.J."/>
            <person name="Thomas B.C."/>
            <person name="Singh A."/>
            <person name="Wilkins M.J."/>
            <person name="Karaoz U."/>
            <person name="Brodie E.L."/>
            <person name="Williams K.H."/>
            <person name="Hubbard S.S."/>
            <person name="Banfield J.F."/>
        </authorList>
    </citation>
    <scope>NUCLEOTIDE SEQUENCE [LARGE SCALE GENOMIC DNA]</scope>
</reference>
<protein>
    <submittedName>
        <fullName evidence="1">Uncharacterized protein</fullName>
    </submittedName>
</protein>
<evidence type="ECO:0000313" key="1">
    <source>
        <dbReference type="EMBL" id="OGY99444.1"/>
    </source>
</evidence>
<accession>A0A1G2CDJ3</accession>
<dbReference type="Proteomes" id="UP000178880">
    <property type="component" value="Unassembled WGS sequence"/>
</dbReference>
<dbReference type="EMBL" id="MHLA01000015">
    <property type="protein sequence ID" value="OGY99444.1"/>
    <property type="molecule type" value="Genomic_DNA"/>
</dbReference>
<sequence>MGRTAGRGEIVVGILTKKYRRITLSIVECKHGKRGGALAIIIKSGKGRAETEQKRRFKGKQSCGHCGCVFEITEHDIANHGTMYRVWDRGGIYVAHCPECDMEVELREPRREEREVTTKDSIQE</sequence>
<evidence type="ECO:0000313" key="2">
    <source>
        <dbReference type="Proteomes" id="UP000178880"/>
    </source>
</evidence>
<organism evidence="1 2">
    <name type="scientific">Candidatus Liptonbacteria bacterium RIFCSPLOWO2_01_FULL_52_25</name>
    <dbReference type="NCBI Taxonomy" id="1798650"/>
    <lineage>
        <taxon>Bacteria</taxon>
        <taxon>Candidatus Liptoniibacteriota</taxon>
    </lineage>
</organism>
<dbReference type="STRING" id="1798650.A2945_01140"/>
<gene>
    <name evidence="1" type="ORF">A2945_01140</name>
</gene>
<comment type="caution">
    <text evidence="1">The sequence shown here is derived from an EMBL/GenBank/DDBJ whole genome shotgun (WGS) entry which is preliminary data.</text>
</comment>
<dbReference type="AlphaFoldDB" id="A0A1G2CDJ3"/>
<proteinExistence type="predicted"/>